<keyword evidence="2" id="KW-0732">Signal</keyword>
<dbReference type="EMBL" id="CP009286">
    <property type="protein sequence ID" value="AIQ65256.1"/>
    <property type="molecule type" value="Genomic_DNA"/>
</dbReference>
<feature type="chain" id="PRO_5039229696" description="Sporulation protein" evidence="2">
    <location>
        <begin position="24"/>
        <end position="311"/>
    </location>
</feature>
<evidence type="ECO:0000256" key="1">
    <source>
        <dbReference type="SAM" id="MobiDB-lite"/>
    </source>
</evidence>
<protein>
    <recommendedName>
        <fullName evidence="5">Sporulation protein</fullName>
    </recommendedName>
</protein>
<dbReference type="Proteomes" id="UP000029507">
    <property type="component" value="Chromosome"/>
</dbReference>
<evidence type="ECO:0000313" key="4">
    <source>
        <dbReference type="Proteomes" id="UP000029507"/>
    </source>
</evidence>
<dbReference type="InterPro" id="IPR019076">
    <property type="entry name" value="Spore_lipoprot_YhcN/YlaJ-like"/>
</dbReference>
<reference evidence="3 4" key="1">
    <citation type="submission" date="2014-08" db="EMBL/GenBank/DDBJ databases">
        <title>Comparative genomics of the Paenibacillus odorifer group.</title>
        <authorList>
            <person name="den Bakker H.C."/>
            <person name="Tsai Y.-C."/>
            <person name="Martin N."/>
            <person name="Korlach J."/>
            <person name="Wiedmann M."/>
        </authorList>
    </citation>
    <scope>NUCLEOTIDE SEQUENCE [LARGE SCALE GENOMIC DNA]</scope>
    <source>
        <strain evidence="3 4">DSM 14472</strain>
    </source>
</reference>
<keyword evidence="4" id="KW-1185">Reference proteome</keyword>
<dbReference type="PROSITE" id="PS51257">
    <property type="entry name" value="PROKAR_LIPOPROTEIN"/>
    <property type="match status" value="1"/>
</dbReference>
<accession>A0A089LUN7</accession>
<organism evidence="3 4">
    <name type="scientific">Paenibacillus stellifer</name>
    <dbReference type="NCBI Taxonomy" id="169760"/>
    <lineage>
        <taxon>Bacteria</taxon>
        <taxon>Bacillati</taxon>
        <taxon>Bacillota</taxon>
        <taxon>Bacilli</taxon>
        <taxon>Bacillales</taxon>
        <taxon>Paenibacillaceae</taxon>
        <taxon>Paenibacillus</taxon>
    </lineage>
</organism>
<dbReference type="KEGG" id="pste:PSTEL_21155"/>
<dbReference type="AlphaFoldDB" id="A0A089LUN7"/>
<evidence type="ECO:0000313" key="3">
    <source>
        <dbReference type="EMBL" id="AIQ65256.1"/>
    </source>
</evidence>
<feature type="signal peptide" evidence="2">
    <location>
        <begin position="1"/>
        <end position="23"/>
    </location>
</feature>
<dbReference type="STRING" id="169760.PSTEL_21155"/>
<evidence type="ECO:0008006" key="5">
    <source>
        <dbReference type="Google" id="ProtNLM"/>
    </source>
</evidence>
<evidence type="ECO:0000256" key="2">
    <source>
        <dbReference type="SAM" id="SignalP"/>
    </source>
</evidence>
<gene>
    <name evidence="3" type="ORF">PSTEL_21155</name>
</gene>
<name>A0A089LUN7_9BACL</name>
<dbReference type="Pfam" id="PF09580">
    <property type="entry name" value="Spore_YhcN_YlaJ"/>
    <property type="match status" value="2"/>
</dbReference>
<proteinExistence type="predicted"/>
<feature type="compositionally biased region" description="Polar residues" evidence="1">
    <location>
        <begin position="198"/>
        <end position="216"/>
    </location>
</feature>
<sequence>MLRAKIGMTVSAALLLSMIGLTGCTTNNNNQGAVGTNTVNTQSVRDGRLGIRSVRGEDMTSLSMNDALSRRIAAMKGVKNANVFVVGRSAYVAVSLDNQAPAAVKGTTTKGVTPRTVAPGAVTPKAVAPGTVTPKAVAPGVVTPNAVTPRTVAPDGITSKGMNMTPGSTGYGTGNGTGYGTGGGTLYQNRGAGITGTNRIGTLTQDGKTMTGTGTYPTARGGNTYGMYSTSTSTTTDAVTPAMKDKISVEVKRSAPHIDNVYVSANPDFVDRIGGFADQVRAGHPIAGFANEFSTLVERIFPTRSGTTTAR</sequence>
<feature type="region of interest" description="Disordered" evidence="1">
    <location>
        <begin position="198"/>
        <end position="217"/>
    </location>
</feature>
<dbReference type="RefSeq" id="WP_038698161.1">
    <property type="nucleotide sequence ID" value="NZ_CP009286.1"/>
</dbReference>
<dbReference type="HOGENOM" id="CLU_077663_0_0_9"/>